<name>A0ABN9ESD0_9NEOB</name>
<dbReference type="InterPro" id="IPR037695">
    <property type="entry name" value="IQUB"/>
</dbReference>
<dbReference type="PANTHER" id="PTHR21074:SF0">
    <property type="entry name" value="IQ AND UBIQUITIN-LIKE DOMAIN-CONTAINING PROTEIN"/>
    <property type="match status" value="1"/>
</dbReference>
<dbReference type="SUPFAM" id="SSF54236">
    <property type="entry name" value="Ubiquitin-like"/>
    <property type="match status" value="1"/>
</dbReference>
<reference evidence="2" key="1">
    <citation type="submission" date="2023-05" db="EMBL/GenBank/DDBJ databases">
        <authorList>
            <person name="Stuckert A."/>
        </authorList>
    </citation>
    <scope>NUCLEOTIDE SEQUENCE</scope>
</reference>
<feature type="domain" description="Ubiquitin-like" evidence="1">
    <location>
        <begin position="6"/>
        <end position="72"/>
    </location>
</feature>
<dbReference type="PROSITE" id="PS50053">
    <property type="entry name" value="UBIQUITIN_2"/>
    <property type="match status" value="1"/>
</dbReference>
<dbReference type="EMBL" id="CATNWA010015880">
    <property type="protein sequence ID" value="CAI9587744.1"/>
    <property type="molecule type" value="Genomic_DNA"/>
</dbReference>
<dbReference type="Pfam" id="PF00240">
    <property type="entry name" value="ubiquitin"/>
    <property type="match status" value="1"/>
</dbReference>
<dbReference type="PROSITE" id="PS50096">
    <property type="entry name" value="IQ"/>
    <property type="match status" value="1"/>
</dbReference>
<evidence type="ECO:0000313" key="2">
    <source>
        <dbReference type="EMBL" id="CAI9587744.1"/>
    </source>
</evidence>
<dbReference type="CDD" id="cd17061">
    <property type="entry name" value="Ubl_IQUB"/>
    <property type="match status" value="1"/>
</dbReference>
<protein>
    <recommendedName>
        <fullName evidence="1">Ubiquitin-like domain-containing protein</fullName>
    </recommendedName>
</protein>
<evidence type="ECO:0000259" key="1">
    <source>
        <dbReference type="PROSITE" id="PS50053"/>
    </source>
</evidence>
<evidence type="ECO:0000313" key="3">
    <source>
        <dbReference type="Proteomes" id="UP001162483"/>
    </source>
</evidence>
<keyword evidence="3" id="KW-1185">Reference proteome</keyword>
<comment type="caution">
    <text evidence="2">The sequence shown here is derived from an EMBL/GenBank/DDBJ whole genome shotgun (WGS) entry which is preliminary data.</text>
</comment>
<dbReference type="Gene3D" id="3.10.20.90">
    <property type="entry name" value="Phosphatidylinositol 3-kinase Catalytic Subunit, Chain A, domain 1"/>
    <property type="match status" value="1"/>
</dbReference>
<dbReference type="Proteomes" id="UP001162483">
    <property type="component" value="Unassembled WGS sequence"/>
</dbReference>
<dbReference type="Pfam" id="PF25805">
    <property type="entry name" value="IQUB"/>
    <property type="match status" value="1"/>
</dbReference>
<dbReference type="InterPro" id="IPR057887">
    <property type="entry name" value="IQUB_helical"/>
</dbReference>
<dbReference type="InterPro" id="IPR029071">
    <property type="entry name" value="Ubiquitin-like_domsf"/>
</dbReference>
<gene>
    <name evidence="2" type="ORF">SPARVUS_LOCUS10614677</name>
</gene>
<dbReference type="PANTHER" id="PTHR21074">
    <property type="entry name" value="IQ AND UBIQUITIN-LIKE DOMAIN-CONTAINING PROTEIN"/>
    <property type="match status" value="1"/>
</dbReference>
<dbReference type="InterPro" id="IPR000626">
    <property type="entry name" value="Ubiquitin-like_dom"/>
</dbReference>
<proteinExistence type="predicted"/>
<sequence length="367" mass="42977">MLVPVGQVITIAFSIGKSVGNLKNDFASQMKIPETVIRIMFEGQAVEDHETLVDLGITPNGTIQLEMQSMDPENYPVKAMKFQHEYSMPDVITVRVQTGEDIYQDIAVEIERLNYRKPYLGGYRHKVTGMVYHHAGTQTVPKKRPDKGVEVFCRDTQTVFQKNKTQQSRNTMSTQMTKIGYYVSNITDKLLQPSKYVPADEYHSRRLKAVIVIQTYFRRFHAKKVVEQLREDKLLRLQWEEREELRKKEEKEERLRKDYERRMNPKTKEDFELLYHALELWRKEEVERINQQYTGAERKAALCALLEQETQLISSIGRHKIDAGEETQNKAIQSLLNKCCEPKKWKAFDGKVTEMDTQFYNPCQRAT</sequence>
<organism evidence="2 3">
    <name type="scientific">Staurois parvus</name>
    <dbReference type="NCBI Taxonomy" id="386267"/>
    <lineage>
        <taxon>Eukaryota</taxon>
        <taxon>Metazoa</taxon>
        <taxon>Chordata</taxon>
        <taxon>Craniata</taxon>
        <taxon>Vertebrata</taxon>
        <taxon>Euteleostomi</taxon>
        <taxon>Amphibia</taxon>
        <taxon>Batrachia</taxon>
        <taxon>Anura</taxon>
        <taxon>Neobatrachia</taxon>
        <taxon>Ranoidea</taxon>
        <taxon>Ranidae</taxon>
        <taxon>Staurois</taxon>
    </lineage>
</organism>
<accession>A0ABN9ESD0</accession>